<evidence type="ECO:0000256" key="1">
    <source>
        <dbReference type="SAM" id="MobiDB-lite"/>
    </source>
</evidence>
<dbReference type="Proteomes" id="UP001215598">
    <property type="component" value="Unassembled WGS sequence"/>
</dbReference>
<name>A0AAD7N3C0_9AGAR</name>
<comment type="caution">
    <text evidence="2">The sequence shown here is derived from an EMBL/GenBank/DDBJ whole genome shotgun (WGS) entry which is preliminary data.</text>
</comment>
<feature type="region of interest" description="Disordered" evidence="1">
    <location>
        <begin position="146"/>
        <end position="206"/>
    </location>
</feature>
<evidence type="ECO:0000313" key="3">
    <source>
        <dbReference type="Proteomes" id="UP001215598"/>
    </source>
</evidence>
<organism evidence="2 3">
    <name type="scientific">Mycena metata</name>
    <dbReference type="NCBI Taxonomy" id="1033252"/>
    <lineage>
        <taxon>Eukaryota</taxon>
        <taxon>Fungi</taxon>
        <taxon>Dikarya</taxon>
        <taxon>Basidiomycota</taxon>
        <taxon>Agaricomycotina</taxon>
        <taxon>Agaricomycetes</taxon>
        <taxon>Agaricomycetidae</taxon>
        <taxon>Agaricales</taxon>
        <taxon>Marasmiineae</taxon>
        <taxon>Mycenaceae</taxon>
        <taxon>Mycena</taxon>
    </lineage>
</organism>
<reference evidence="2" key="1">
    <citation type="submission" date="2023-03" db="EMBL/GenBank/DDBJ databases">
        <title>Massive genome expansion in bonnet fungi (Mycena s.s.) driven by repeated elements and novel gene families across ecological guilds.</title>
        <authorList>
            <consortium name="Lawrence Berkeley National Laboratory"/>
            <person name="Harder C.B."/>
            <person name="Miyauchi S."/>
            <person name="Viragh M."/>
            <person name="Kuo A."/>
            <person name="Thoen E."/>
            <person name="Andreopoulos B."/>
            <person name="Lu D."/>
            <person name="Skrede I."/>
            <person name="Drula E."/>
            <person name="Henrissat B."/>
            <person name="Morin E."/>
            <person name="Kohler A."/>
            <person name="Barry K."/>
            <person name="LaButti K."/>
            <person name="Morin E."/>
            <person name="Salamov A."/>
            <person name="Lipzen A."/>
            <person name="Mereny Z."/>
            <person name="Hegedus B."/>
            <person name="Baldrian P."/>
            <person name="Stursova M."/>
            <person name="Weitz H."/>
            <person name="Taylor A."/>
            <person name="Grigoriev I.V."/>
            <person name="Nagy L.G."/>
            <person name="Martin F."/>
            <person name="Kauserud H."/>
        </authorList>
    </citation>
    <scope>NUCLEOTIDE SEQUENCE</scope>
    <source>
        <strain evidence="2">CBHHK182m</strain>
    </source>
</reference>
<dbReference type="EMBL" id="JARKIB010000089">
    <property type="protein sequence ID" value="KAJ7743876.1"/>
    <property type="molecule type" value="Genomic_DNA"/>
</dbReference>
<feature type="compositionally biased region" description="Basic and acidic residues" evidence="1">
    <location>
        <begin position="159"/>
        <end position="189"/>
    </location>
</feature>
<proteinExistence type="predicted"/>
<evidence type="ECO:0000313" key="2">
    <source>
        <dbReference type="EMBL" id="KAJ7743876.1"/>
    </source>
</evidence>
<protein>
    <submittedName>
        <fullName evidence="2">Uncharacterized protein</fullName>
    </submittedName>
</protein>
<accession>A0AAD7N3C0</accession>
<keyword evidence="3" id="KW-1185">Reference proteome</keyword>
<dbReference type="AlphaFoldDB" id="A0AAD7N3C0"/>
<feature type="region of interest" description="Disordered" evidence="1">
    <location>
        <begin position="93"/>
        <end position="117"/>
    </location>
</feature>
<gene>
    <name evidence="2" type="ORF">B0H16DRAFT_1463538</name>
</gene>
<sequence length="206" mass="23420">MFLLGTTAVNTPPPPPPRLENEFKMEQINIDKQWFNLSQLPGPQQGKTGSTQELAKVARVEAWDRNFIFTMKQRERIRHTYMAPFAGTFPAPCKIKPGPRQTTRADVFPPRPSHKAPIHVHGRRRRRVGIKIISPTRPSAVLPAKCHRDDAEPSGNVIKRTDMHARKDCHSLDRKRSAEKISERQDESFPKLQSTNGASWYGPSAR</sequence>